<reference evidence="6 7" key="1">
    <citation type="submission" date="2010-05" db="EMBL/GenBank/DDBJ databases">
        <title>The Genome Sequence of Thecamonas trahens ATCC 50062.</title>
        <authorList>
            <consortium name="The Broad Institute Genome Sequencing Platform"/>
            <person name="Russ C."/>
            <person name="Cuomo C."/>
            <person name="Shea T."/>
            <person name="Young S.K."/>
            <person name="Zeng Q."/>
            <person name="Koehrsen M."/>
            <person name="Haas B."/>
            <person name="Borodovsky M."/>
            <person name="Guigo R."/>
            <person name="Alvarado L."/>
            <person name="Berlin A."/>
            <person name="Bochicchio J."/>
            <person name="Borenstein D."/>
            <person name="Chapman S."/>
            <person name="Chen Z."/>
            <person name="Freedman E."/>
            <person name="Gellesch M."/>
            <person name="Goldberg J."/>
            <person name="Griggs A."/>
            <person name="Gujja S."/>
            <person name="Heilman E."/>
            <person name="Heiman D."/>
            <person name="Hepburn T."/>
            <person name="Howarth C."/>
            <person name="Jen D."/>
            <person name="Larson L."/>
            <person name="Mehta T."/>
            <person name="Park D."/>
            <person name="Pearson M."/>
            <person name="Roberts A."/>
            <person name="Saif S."/>
            <person name="Shenoy N."/>
            <person name="Sisk P."/>
            <person name="Stolte C."/>
            <person name="Sykes S."/>
            <person name="Thomson T."/>
            <person name="Walk T."/>
            <person name="White J."/>
            <person name="Yandava C."/>
            <person name="Burger G."/>
            <person name="Gray M.W."/>
            <person name="Holland P.W.H."/>
            <person name="King N."/>
            <person name="Lang F.B.F."/>
            <person name="Roger A.J."/>
            <person name="Ruiz-Trillo I."/>
            <person name="Lander E."/>
            <person name="Nusbaum C."/>
        </authorList>
    </citation>
    <scope>NUCLEOTIDE SEQUENCE [LARGE SCALE GENOMIC DNA]</scope>
    <source>
        <strain evidence="6 7">ATCC 50062</strain>
    </source>
</reference>
<keyword evidence="2" id="KW-0808">Transferase</keyword>
<keyword evidence="1" id="KW-0328">Glycosyltransferase</keyword>
<name>A0A0L0DFR5_THETB</name>
<feature type="region of interest" description="Disordered" evidence="4">
    <location>
        <begin position="209"/>
        <end position="232"/>
    </location>
</feature>
<dbReference type="AlphaFoldDB" id="A0A0L0DFR5"/>
<dbReference type="STRING" id="461836.A0A0L0DFR5"/>
<dbReference type="InterPro" id="IPR007657">
    <property type="entry name" value="Glycosyltransferase_61"/>
</dbReference>
<evidence type="ECO:0000256" key="4">
    <source>
        <dbReference type="SAM" id="MobiDB-lite"/>
    </source>
</evidence>
<dbReference type="GO" id="GO:0016757">
    <property type="term" value="F:glycosyltransferase activity"/>
    <property type="evidence" value="ECO:0007669"/>
    <property type="project" value="UniProtKB-KW"/>
</dbReference>
<protein>
    <recommendedName>
        <fullName evidence="5">Glycosyltransferase 61 catalytic domain-containing protein</fullName>
    </recommendedName>
</protein>
<evidence type="ECO:0000313" key="6">
    <source>
        <dbReference type="EMBL" id="KNC51167.1"/>
    </source>
</evidence>
<proteinExistence type="predicted"/>
<keyword evidence="3" id="KW-0325">Glycoprotein</keyword>
<dbReference type="Pfam" id="PF04577">
    <property type="entry name" value="Glyco_transf_61"/>
    <property type="match status" value="1"/>
</dbReference>
<feature type="domain" description="Glycosyltransferase 61 catalytic" evidence="5">
    <location>
        <begin position="163"/>
        <end position="281"/>
    </location>
</feature>
<gene>
    <name evidence="6" type="ORF">AMSG_06518</name>
</gene>
<sequence>MFPADHLRDYALAFAGASSSEQMPVVDLDMETPVVLVTRERGEHFNWYHSTTDLVNAFISCYVNGWDPAEVDVVFLDNHKSGPYDHLWARLFRKLVRTSTFYNDAMRLAGGKVVRFARAALSPPGYTSIFFDKNPQCTGGVGLLRAYATYVLNGLGLQMRDLTGAPKSTPLRITFISRRPYHSFVDHSFMGRQIANEAELVDMLRNATEAKPRSHRRVVQSPPPPPSPRSLRTRPVVVDVVDFSQYAFSNQLDIVSQTDVLVGMHGAALTHSLFLPDHAALVELRPVGDSPPMYARTSQWSGIHYASWTNTAFPANHIKDENGDYTTIDLEELREIMAEVIDVVIGRIEDD</sequence>
<evidence type="ECO:0000256" key="1">
    <source>
        <dbReference type="ARBA" id="ARBA00022676"/>
    </source>
</evidence>
<dbReference type="OrthoDB" id="529273at2759"/>
<dbReference type="EMBL" id="GL349465">
    <property type="protein sequence ID" value="KNC51167.1"/>
    <property type="molecule type" value="Genomic_DNA"/>
</dbReference>
<accession>A0A0L0DFR5</accession>
<keyword evidence="7" id="KW-1185">Reference proteome</keyword>
<dbReference type="RefSeq" id="XP_013756369.1">
    <property type="nucleotide sequence ID" value="XM_013900915.1"/>
</dbReference>
<evidence type="ECO:0000313" key="7">
    <source>
        <dbReference type="Proteomes" id="UP000054408"/>
    </source>
</evidence>
<dbReference type="eggNOG" id="KOG4698">
    <property type="taxonomic scope" value="Eukaryota"/>
</dbReference>
<dbReference type="Proteomes" id="UP000054408">
    <property type="component" value="Unassembled WGS sequence"/>
</dbReference>
<evidence type="ECO:0000256" key="2">
    <source>
        <dbReference type="ARBA" id="ARBA00022679"/>
    </source>
</evidence>
<evidence type="ECO:0000259" key="5">
    <source>
        <dbReference type="Pfam" id="PF04577"/>
    </source>
</evidence>
<dbReference type="PANTHER" id="PTHR20961">
    <property type="entry name" value="GLYCOSYLTRANSFERASE"/>
    <property type="match status" value="1"/>
</dbReference>
<dbReference type="OMA" id="NIYHEEI"/>
<evidence type="ECO:0000256" key="3">
    <source>
        <dbReference type="ARBA" id="ARBA00023180"/>
    </source>
</evidence>
<dbReference type="InterPro" id="IPR049625">
    <property type="entry name" value="Glyco_transf_61_cat"/>
</dbReference>
<dbReference type="GeneID" id="25565662"/>
<organism evidence="6 7">
    <name type="scientific">Thecamonas trahens ATCC 50062</name>
    <dbReference type="NCBI Taxonomy" id="461836"/>
    <lineage>
        <taxon>Eukaryota</taxon>
        <taxon>Apusozoa</taxon>
        <taxon>Apusomonadida</taxon>
        <taxon>Apusomonadidae</taxon>
        <taxon>Thecamonas</taxon>
    </lineage>
</organism>